<evidence type="ECO:0008006" key="4">
    <source>
        <dbReference type="Google" id="ProtNLM"/>
    </source>
</evidence>
<protein>
    <recommendedName>
        <fullName evidence="4">Lipoprotein</fullName>
    </recommendedName>
</protein>
<gene>
    <name evidence="2" type="ORF">FDY93_12365</name>
</gene>
<proteinExistence type="predicted"/>
<feature type="compositionally biased region" description="Low complexity" evidence="1">
    <location>
        <begin position="37"/>
        <end position="50"/>
    </location>
</feature>
<comment type="caution">
    <text evidence="2">The sequence shown here is derived from an EMBL/GenBank/DDBJ whole genome shotgun (WGS) entry which is preliminary data.</text>
</comment>
<keyword evidence="3" id="KW-1185">Reference proteome</keyword>
<name>A0ABY2ULS7_9GAMM</name>
<sequence length="683" mass="74253">MNKWACLMSVLLLCGCGGGGGSAGGSGDPGGDGSSSGGSSSSSSSSSSGGNSAPFLSWQLEVDSDGQLRDFSLDEAHVKLWLEEAGEVTYPGHFYGKKPMVDDVEYMLLKLLNSGTADGKDHWYVAALDRKTAARSLMPMPVDGLAAAHGMAGVELINSASGLFDVVHDPDGRLRLFMVTESRHHQNGEAYLRHVLSRYWVTDGELVPEAHEVLAPALALSGQKLALSTLEVLDDYILLDSYTGENPNITNIRFHLLNRADLTVARDSFALVPRAYGHQVIEKDNWLHLIERENENVYNERDGVIERYSLYDSPEYPNAESQRSRVRSFRLSDLLNGVDLPAREHLLPACAECLDNNGTWYDQRVATNAIIAGDGGRLFMAYSRKPGADQPGAAIAIEVLDDQVTAGSDFATSLRGEGDGVKTADVLSHYYRHALSFMKPAPDGGFYLMAQTLVDTENHNSLDSQYLTLMKFDRDGRPGWMRKIDAKGNPGRFANATVSALQVDDDGVSMVVTGAFDAVDDTAGPETNVPSAYVHFTGGISAAAAEAYQQRPQDLTAFTATGPSLAEALPGNSYYFSLDSGSAFWIRFEEDTAYTRSWYGGFDESYVVFKWQEGEGGIHRQHQTILVCHPGETQWRAVELPEDNFSPLTGSRGGILMDGKDMSRTSREYTAVAEGETCEGYGA</sequence>
<accession>A0ABY2ULS7</accession>
<feature type="region of interest" description="Disordered" evidence="1">
    <location>
        <begin position="23"/>
        <end position="50"/>
    </location>
</feature>
<evidence type="ECO:0000256" key="1">
    <source>
        <dbReference type="SAM" id="MobiDB-lite"/>
    </source>
</evidence>
<evidence type="ECO:0000313" key="2">
    <source>
        <dbReference type="EMBL" id="TLM76749.1"/>
    </source>
</evidence>
<dbReference type="Proteomes" id="UP000306791">
    <property type="component" value="Unassembled WGS sequence"/>
</dbReference>
<dbReference type="EMBL" id="VANI01000012">
    <property type="protein sequence ID" value="TLM76749.1"/>
    <property type="molecule type" value="Genomic_DNA"/>
</dbReference>
<evidence type="ECO:0000313" key="3">
    <source>
        <dbReference type="Proteomes" id="UP000306791"/>
    </source>
</evidence>
<dbReference type="RefSeq" id="WP_138236067.1">
    <property type="nucleotide sequence ID" value="NZ_CP185860.1"/>
</dbReference>
<feature type="compositionally biased region" description="Gly residues" evidence="1">
    <location>
        <begin position="23"/>
        <end position="36"/>
    </location>
</feature>
<reference evidence="2 3" key="1">
    <citation type="submission" date="2019-05" db="EMBL/GenBank/DDBJ databases">
        <title>Microbulbifer harenosus sp. nov., an alginate-degrading bacterium isolated from coastal sand.</title>
        <authorList>
            <person name="Huang H."/>
            <person name="Mo K."/>
            <person name="Bao S."/>
        </authorList>
    </citation>
    <scope>NUCLEOTIDE SEQUENCE [LARGE SCALE GENOMIC DNA]</scope>
    <source>
        <strain evidence="2 3">HB161719</strain>
    </source>
</reference>
<dbReference type="PROSITE" id="PS51257">
    <property type="entry name" value="PROKAR_LIPOPROTEIN"/>
    <property type="match status" value="1"/>
</dbReference>
<organism evidence="2 3">
    <name type="scientific">Microbulbifer harenosus</name>
    <dbReference type="NCBI Taxonomy" id="2576840"/>
    <lineage>
        <taxon>Bacteria</taxon>
        <taxon>Pseudomonadati</taxon>
        <taxon>Pseudomonadota</taxon>
        <taxon>Gammaproteobacteria</taxon>
        <taxon>Cellvibrionales</taxon>
        <taxon>Microbulbiferaceae</taxon>
        <taxon>Microbulbifer</taxon>
    </lineage>
</organism>